<sequence length="406" mass="47433">MAKIKPFKAVRPAPDKVALVTCRTYDDYSSAELAAWLNFNPYSFLHVIHPAYANAQKVSLEKRFKAVANKYQDFKHDQILIEEEHPVFYLYEIQSKGQTFTGIIAGTSVKDYQNNVIKKHEDTLQYRVELFKDYLHQTNFNTEPVLITYPDSVAINTFIALRKQSEPIYEYSTTNKEKHILWKIDTQSEIDWLQEHFENIPNLYIADGHHRSASAELLFEQDKHLGNENLNYFMSFLIAESNVKIYEFNRLIRDLNGLSKDNFIKKLSEHFVIVAKDQEIWKPQNKFEFGMYLDGSFYALFYKKENHQQASILDNLDAQILYDKVLFPLLGIEDLRNDERIDYIPGKQSISVIKDLIDEGEFEVGFMLYPSDINEIKALADNNLIMPPKSTYIEPKFRSGLVVYEL</sequence>
<proteinExistence type="predicted"/>
<reference evidence="2" key="1">
    <citation type="submission" date="2016-12" db="EMBL/GenBank/DDBJ databases">
        <authorList>
            <person name="Varghese N."/>
            <person name="Submissions S."/>
        </authorList>
    </citation>
    <scope>NUCLEOTIDE SEQUENCE [LARGE SCALE GENOMIC DNA]</scope>
    <source>
        <strain evidence="2">DSM 18830</strain>
    </source>
</reference>
<name>A0A1M7ZVI5_9FLAO</name>
<dbReference type="PANTHER" id="PTHR36454:SF1">
    <property type="entry name" value="DUF1015 DOMAIN-CONTAINING PROTEIN"/>
    <property type="match status" value="1"/>
</dbReference>
<dbReference type="Proteomes" id="UP000184611">
    <property type="component" value="Unassembled WGS sequence"/>
</dbReference>
<dbReference type="Pfam" id="PF06245">
    <property type="entry name" value="DUF1015"/>
    <property type="match status" value="1"/>
</dbReference>
<keyword evidence="2" id="KW-1185">Reference proteome</keyword>
<dbReference type="InterPro" id="IPR008323">
    <property type="entry name" value="UCP033563"/>
</dbReference>
<dbReference type="EMBL" id="FRYK01000002">
    <property type="protein sequence ID" value="SHO72905.1"/>
    <property type="molecule type" value="Genomic_DNA"/>
</dbReference>
<dbReference type="PANTHER" id="PTHR36454">
    <property type="entry name" value="LMO2823 PROTEIN"/>
    <property type="match status" value="1"/>
</dbReference>
<gene>
    <name evidence="1" type="ORF">SAMN05443547_1251</name>
</gene>
<accession>A0A1M7ZVI5</accession>
<dbReference type="AlphaFoldDB" id="A0A1M7ZVI5"/>
<protein>
    <submittedName>
        <fullName evidence="1">Uncharacterized conserved protein, DUF1015 family</fullName>
    </submittedName>
</protein>
<dbReference type="OrthoDB" id="9781616at2"/>
<evidence type="ECO:0000313" key="1">
    <source>
        <dbReference type="EMBL" id="SHO72905.1"/>
    </source>
</evidence>
<dbReference type="RefSeq" id="WP_073582563.1">
    <property type="nucleotide sequence ID" value="NZ_CBCSEA010000015.1"/>
</dbReference>
<organism evidence="1 2">
    <name type="scientific">Flavobacterium cucumis</name>
    <dbReference type="NCBI Taxonomy" id="416016"/>
    <lineage>
        <taxon>Bacteria</taxon>
        <taxon>Pseudomonadati</taxon>
        <taxon>Bacteroidota</taxon>
        <taxon>Flavobacteriia</taxon>
        <taxon>Flavobacteriales</taxon>
        <taxon>Flavobacteriaceae</taxon>
        <taxon>Flavobacterium</taxon>
    </lineage>
</organism>
<evidence type="ECO:0000313" key="2">
    <source>
        <dbReference type="Proteomes" id="UP000184611"/>
    </source>
</evidence>
<dbReference type="PIRSF" id="PIRSF033563">
    <property type="entry name" value="UCP033563"/>
    <property type="match status" value="1"/>
</dbReference>
<dbReference type="STRING" id="416016.SAMN05443547_1251"/>